<proteinExistence type="predicted"/>
<accession>A0A0K2V3N2</accession>
<evidence type="ECO:0000313" key="1">
    <source>
        <dbReference type="EMBL" id="CDW44742.1"/>
    </source>
</evidence>
<protein>
    <submittedName>
        <fullName evidence="1">Uncharacterized protein</fullName>
    </submittedName>
</protein>
<feature type="non-terminal residue" evidence="1">
    <location>
        <position position="1"/>
    </location>
</feature>
<reference evidence="1" key="1">
    <citation type="submission" date="2014-05" db="EMBL/GenBank/DDBJ databases">
        <authorList>
            <person name="Chronopoulou M."/>
        </authorList>
    </citation>
    <scope>NUCLEOTIDE SEQUENCE</scope>
    <source>
        <tissue evidence="1">Whole organism</tissue>
    </source>
</reference>
<name>A0A0K2V3N2_LEPSM</name>
<dbReference type="AlphaFoldDB" id="A0A0K2V3N2"/>
<sequence>FLVNLVSKRKKTLKDMSFSEDIMTYILTVRNKFKSCHPTPEEVKKFFLLFLNFKFTNDVHLWSSDQTVEGIYYVNIIHDEEINFEKVRFNEFRLTKLENIHVELSKRNHAHFKMVKIPSFLMARVTKNNGVWNAMFSKFSLLKFGIMEDGNHYFFFDDDSILREDEPTTYMNLVFNQKRIQISHEALTNLKGIEYLHPTGVEFYVPSKEWDSCNFEIGSPGTFRIQS</sequence>
<dbReference type="EMBL" id="HACA01027381">
    <property type="protein sequence ID" value="CDW44742.1"/>
    <property type="molecule type" value="Transcribed_RNA"/>
</dbReference>
<organism evidence="1">
    <name type="scientific">Lepeophtheirus salmonis</name>
    <name type="common">Salmon louse</name>
    <name type="synonym">Caligus salmonis</name>
    <dbReference type="NCBI Taxonomy" id="72036"/>
    <lineage>
        <taxon>Eukaryota</taxon>
        <taxon>Metazoa</taxon>
        <taxon>Ecdysozoa</taxon>
        <taxon>Arthropoda</taxon>
        <taxon>Crustacea</taxon>
        <taxon>Multicrustacea</taxon>
        <taxon>Hexanauplia</taxon>
        <taxon>Copepoda</taxon>
        <taxon>Siphonostomatoida</taxon>
        <taxon>Caligidae</taxon>
        <taxon>Lepeophtheirus</taxon>
    </lineage>
</organism>